<comment type="catalytic activity">
    <reaction evidence="7">
        <text>alpha-D-glucosamine 1-phosphate + acetyl-CoA = N-acetyl-alpha-D-glucosamine 1-phosphate + CoA + H(+)</text>
        <dbReference type="Rhea" id="RHEA:13725"/>
        <dbReference type="ChEBI" id="CHEBI:15378"/>
        <dbReference type="ChEBI" id="CHEBI:57287"/>
        <dbReference type="ChEBI" id="CHEBI:57288"/>
        <dbReference type="ChEBI" id="CHEBI:57776"/>
        <dbReference type="ChEBI" id="CHEBI:58516"/>
        <dbReference type="EC" id="2.3.1.157"/>
    </reaction>
</comment>
<dbReference type="Pfam" id="PF00483">
    <property type="entry name" value="NTP_transferase"/>
    <property type="match status" value="1"/>
</dbReference>
<comment type="pathway">
    <text evidence="1">Nucleotide-sugar biosynthesis; UDP-N-acetyl-alpha-D-glucosamine biosynthesis; N-acetyl-alpha-D-glucosamine 1-phosphate from alpha-D-glucosamine 6-phosphate (route II): step 2/2.</text>
</comment>
<keyword evidence="5" id="KW-0511">Multifunctional enzyme</keyword>
<dbReference type="Gene3D" id="3.90.550.10">
    <property type="entry name" value="Spore Coat Polysaccharide Biosynthesis Protein SpsA, Chain A"/>
    <property type="match status" value="1"/>
</dbReference>
<comment type="caution">
    <text evidence="10">The sequence shown here is derived from an EMBL/GenBank/DDBJ whole genome shotgun (WGS) entry which is preliminary data.</text>
</comment>
<dbReference type="GO" id="GO:0019134">
    <property type="term" value="F:glucosamine-1-phosphate N-acetyltransferase activity"/>
    <property type="evidence" value="ECO:0007669"/>
    <property type="project" value="UniProtKB-EC"/>
</dbReference>
<dbReference type="EMBL" id="DTBP01000022">
    <property type="protein sequence ID" value="HGQ74099.1"/>
    <property type="molecule type" value="Genomic_DNA"/>
</dbReference>
<protein>
    <submittedName>
        <fullName evidence="10">Nucleotidyl transferase</fullName>
    </submittedName>
</protein>
<evidence type="ECO:0000256" key="5">
    <source>
        <dbReference type="ARBA" id="ARBA00023268"/>
    </source>
</evidence>
<dbReference type="InterPro" id="IPR050065">
    <property type="entry name" value="GlmU-like"/>
</dbReference>
<accession>A0A7C4JLI3</accession>
<dbReference type="GO" id="GO:0003977">
    <property type="term" value="F:UDP-N-acetylglucosamine diphosphorylase activity"/>
    <property type="evidence" value="ECO:0007669"/>
    <property type="project" value="UniProtKB-EC"/>
</dbReference>
<evidence type="ECO:0000256" key="3">
    <source>
        <dbReference type="ARBA" id="ARBA00022679"/>
    </source>
</evidence>
<dbReference type="InterPro" id="IPR029044">
    <property type="entry name" value="Nucleotide-diphossugar_trans"/>
</dbReference>
<sequence length="403" mass="44230">MDLNILVLAGGLASKDLSVLIPEGYNKVLLKIAGKPILCHVLQSLRKISKARINLLYRRGEESVYREASRCVDEGLEPVVQESGYTVGEAIVSASSSLEDSDKFMLVFGDLILDTRDLSQVISTSLTEEHDAIVLAVPLDPRKASTHGLVVIDELGFVKKVYSSPPTGVVENAYIAGGVYVLPTRILDFLEKGMDLPQALDALATKSRVKAVNAEGEWIDVGSAKDLLRATYIVLSRMHGIFIHEKATIEKTVVIKEPPIYVDEDAYIDHYAVIKGPVYIGKKSFIGVHSFIRDYSNVEDNVRIGAFSELRFSNIQSYVYIHSRVLLMDSVVGENTIIESNVTALNIPIEEEELPKTRSAMIKKPGIKVEKMGAVIGHDSKIGAGVLLKPGEIIREKSIVTKT</sequence>
<reference evidence="10" key="1">
    <citation type="journal article" date="2020" name="mSystems">
        <title>Genome- and Community-Level Interaction Insights into Carbon Utilization and Element Cycling Functions of Hydrothermarchaeota in Hydrothermal Sediment.</title>
        <authorList>
            <person name="Zhou Z."/>
            <person name="Liu Y."/>
            <person name="Xu W."/>
            <person name="Pan J."/>
            <person name="Luo Z.H."/>
            <person name="Li M."/>
        </authorList>
    </citation>
    <scope>NUCLEOTIDE SEQUENCE [LARGE SCALE GENOMIC DNA]</scope>
    <source>
        <strain evidence="10">SpSt-648</strain>
    </source>
</reference>
<keyword evidence="3 10" id="KW-0808">Transferase</keyword>
<comment type="pathway">
    <text evidence="2">Nucleotide-sugar biosynthesis; UDP-N-acetyl-alpha-D-glucosamine biosynthesis; UDP-N-acetyl-alpha-D-glucosamine from N-acetyl-alpha-D-glucosamine 1-phosphate: step 1/1.</text>
</comment>
<evidence type="ECO:0000313" key="10">
    <source>
        <dbReference type="EMBL" id="HGQ74099.1"/>
    </source>
</evidence>
<dbReference type="AlphaFoldDB" id="A0A7C4JLI3"/>
<keyword evidence="4" id="KW-0548">Nucleotidyltransferase</keyword>
<comment type="catalytic activity">
    <reaction evidence="8">
        <text>N-acetyl-alpha-D-glucosamine 1-phosphate + UTP + H(+) = UDP-N-acetyl-alpha-D-glucosamine + diphosphate</text>
        <dbReference type="Rhea" id="RHEA:13509"/>
        <dbReference type="ChEBI" id="CHEBI:15378"/>
        <dbReference type="ChEBI" id="CHEBI:33019"/>
        <dbReference type="ChEBI" id="CHEBI:46398"/>
        <dbReference type="ChEBI" id="CHEBI:57705"/>
        <dbReference type="ChEBI" id="CHEBI:57776"/>
        <dbReference type="EC" id="2.7.7.23"/>
    </reaction>
</comment>
<evidence type="ECO:0000256" key="1">
    <source>
        <dbReference type="ARBA" id="ARBA00005166"/>
    </source>
</evidence>
<evidence type="ECO:0000259" key="9">
    <source>
        <dbReference type="Pfam" id="PF00483"/>
    </source>
</evidence>
<dbReference type="PANTHER" id="PTHR43584:SF8">
    <property type="entry name" value="N-ACETYLMURAMATE ALPHA-1-PHOSPHATE URIDYLYLTRANSFERASE"/>
    <property type="match status" value="1"/>
</dbReference>
<dbReference type="SUPFAM" id="SSF51161">
    <property type="entry name" value="Trimeric LpxA-like enzymes"/>
    <property type="match status" value="1"/>
</dbReference>
<evidence type="ECO:0000256" key="4">
    <source>
        <dbReference type="ARBA" id="ARBA00022695"/>
    </source>
</evidence>
<keyword evidence="6" id="KW-0012">Acyltransferase</keyword>
<dbReference type="SUPFAM" id="SSF53448">
    <property type="entry name" value="Nucleotide-diphospho-sugar transferases"/>
    <property type="match status" value="1"/>
</dbReference>
<evidence type="ECO:0000256" key="8">
    <source>
        <dbReference type="ARBA" id="ARBA00048493"/>
    </source>
</evidence>
<name>A0A7C4JLI3_STAMA</name>
<dbReference type="InterPro" id="IPR005835">
    <property type="entry name" value="NTP_transferase_dom"/>
</dbReference>
<dbReference type="PANTHER" id="PTHR43584">
    <property type="entry name" value="NUCLEOTIDYL TRANSFERASE"/>
    <property type="match status" value="1"/>
</dbReference>
<proteinExistence type="predicted"/>
<gene>
    <name evidence="10" type="ORF">ENU20_03365</name>
</gene>
<feature type="domain" description="Nucleotidyl transferase" evidence="9">
    <location>
        <begin position="6"/>
        <end position="234"/>
    </location>
</feature>
<organism evidence="10">
    <name type="scientific">Staphylothermus marinus</name>
    <dbReference type="NCBI Taxonomy" id="2280"/>
    <lineage>
        <taxon>Archaea</taxon>
        <taxon>Thermoproteota</taxon>
        <taxon>Thermoprotei</taxon>
        <taxon>Desulfurococcales</taxon>
        <taxon>Desulfurococcaceae</taxon>
        <taxon>Staphylothermus</taxon>
    </lineage>
</organism>
<dbReference type="Gene3D" id="2.160.10.10">
    <property type="entry name" value="Hexapeptide repeat proteins"/>
    <property type="match status" value="1"/>
</dbReference>
<evidence type="ECO:0000256" key="7">
    <source>
        <dbReference type="ARBA" id="ARBA00048247"/>
    </source>
</evidence>
<dbReference type="InterPro" id="IPR011004">
    <property type="entry name" value="Trimer_LpxA-like_sf"/>
</dbReference>
<evidence type="ECO:0000256" key="2">
    <source>
        <dbReference type="ARBA" id="ARBA00005208"/>
    </source>
</evidence>
<evidence type="ECO:0000256" key="6">
    <source>
        <dbReference type="ARBA" id="ARBA00023315"/>
    </source>
</evidence>